<reference evidence="7 8" key="1">
    <citation type="submission" date="2016-02" db="EMBL/GenBank/DDBJ databases">
        <title>Genome sequence of Moorella mulderi DSM 14980.</title>
        <authorList>
            <person name="Poehlein A."/>
            <person name="Daniel R."/>
        </authorList>
    </citation>
    <scope>NUCLEOTIDE SEQUENCE [LARGE SCALE GENOMIC DNA]</scope>
    <source>
        <strain evidence="7 8">DSM 14980</strain>
    </source>
</reference>
<proteinExistence type="inferred from homology"/>
<keyword evidence="4 7" id="KW-0418">Kinase</keyword>
<dbReference type="RefSeq" id="WP_084785661.1">
    <property type="nucleotide sequence ID" value="NZ_LTBC01000016.1"/>
</dbReference>
<dbReference type="OrthoDB" id="9813569at2"/>
<organism evidence="7 8">
    <name type="scientific">Moorella mulderi DSM 14980</name>
    <dbReference type="NCBI Taxonomy" id="1122241"/>
    <lineage>
        <taxon>Bacteria</taxon>
        <taxon>Bacillati</taxon>
        <taxon>Bacillota</taxon>
        <taxon>Clostridia</taxon>
        <taxon>Neomoorellales</taxon>
        <taxon>Neomoorellaceae</taxon>
        <taxon>Neomoorella</taxon>
    </lineage>
</organism>
<evidence type="ECO:0000259" key="6">
    <source>
        <dbReference type="Pfam" id="PF00294"/>
    </source>
</evidence>
<dbReference type="GO" id="GO:0008673">
    <property type="term" value="F:2-dehydro-3-deoxygluconokinase activity"/>
    <property type="evidence" value="ECO:0007669"/>
    <property type="project" value="UniProtKB-EC"/>
</dbReference>
<dbReference type="PANTHER" id="PTHR43085">
    <property type="entry name" value="HEXOKINASE FAMILY MEMBER"/>
    <property type="match status" value="1"/>
</dbReference>
<feature type="domain" description="Carbohydrate kinase PfkB" evidence="6">
    <location>
        <begin position="1"/>
        <end position="299"/>
    </location>
</feature>
<evidence type="ECO:0000313" key="8">
    <source>
        <dbReference type="Proteomes" id="UP000075670"/>
    </source>
</evidence>
<evidence type="ECO:0000256" key="5">
    <source>
        <dbReference type="ARBA" id="ARBA00022840"/>
    </source>
</evidence>
<keyword evidence="2 7" id="KW-0808">Transferase</keyword>
<dbReference type="AlphaFoldDB" id="A0A151ATQ7"/>
<accession>A0A151ATQ7</accession>
<dbReference type="InterPro" id="IPR029056">
    <property type="entry name" value="Ribokinase-like"/>
</dbReference>
<dbReference type="PROSITE" id="PS00584">
    <property type="entry name" value="PFKB_KINASES_2"/>
    <property type="match status" value="1"/>
</dbReference>
<evidence type="ECO:0000256" key="3">
    <source>
        <dbReference type="ARBA" id="ARBA00022741"/>
    </source>
</evidence>
<dbReference type="InterPro" id="IPR011611">
    <property type="entry name" value="PfkB_dom"/>
</dbReference>
<evidence type="ECO:0000256" key="2">
    <source>
        <dbReference type="ARBA" id="ARBA00022679"/>
    </source>
</evidence>
<dbReference type="EMBL" id="LTBC01000016">
    <property type="protein sequence ID" value="KYH31039.1"/>
    <property type="molecule type" value="Genomic_DNA"/>
</dbReference>
<dbReference type="PATRIC" id="fig|1122241.3.peg.2884"/>
<dbReference type="GO" id="GO:0005524">
    <property type="term" value="F:ATP binding"/>
    <property type="evidence" value="ECO:0007669"/>
    <property type="project" value="UniProtKB-KW"/>
</dbReference>
<sequence>MPEVVTLGETLAVLVATSPGPLRYSTHFELRTGGAESTFAVGIVRLGHSAGWISRLGDDEFGKLILAMMRGEGVDVSQVKLDSEAPTGVFFKERREGGESRNYYYRQNSAASKMKPEDIDPQYIYGAKYLHLTGITPALSPSCLATVERAMDIAKECGVLISFDPNLRLKLWKKERAIPVLLNLIRKADILFPGIEEAQILLGENEPEKIVERFLELGPGIVALKLGSKGALVANAHQEVYVPAFSVERVVDPFGAGDAFAAGLITGLLEGLSLEEAGRIANAMGALALGVTGNIEALPYRNELIAFMKGNSTIINR</sequence>
<comment type="caution">
    <text evidence="7">The sequence shown here is derived from an EMBL/GenBank/DDBJ whole genome shotgun (WGS) entry which is preliminary data.</text>
</comment>
<dbReference type="Gene3D" id="3.40.1190.20">
    <property type="match status" value="1"/>
</dbReference>
<protein>
    <submittedName>
        <fullName evidence="7">2-dehydro-3-deoxygluconokinase</fullName>
        <ecNumber evidence="7">2.7.1.45</ecNumber>
    </submittedName>
</protein>
<keyword evidence="3" id="KW-0547">Nucleotide-binding</keyword>
<gene>
    <name evidence="7" type="primary">kdgK_2</name>
    <name evidence="7" type="ORF">MOMUL_27140</name>
</gene>
<name>A0A151ATQ7_9FIRM</name>
<dbReference type="Pfam" id="PF00294">
    <property type="entry name" value="PfkB"/>
    <property type="match status" value="1"/>
</dbReference>
<dbReference type="InterPro" id="IPR002173">
    <property type="entry name" value="Carboh/pur_kinase_PfkB_CS"/>
</dbReference>
<evidence type="ECO:0000256" key="4">
    <source>
        <dbReference type="ARBA" id="ARBA00022777"/>
    </source>
</evidence>
<evidence type="ECO:0000313" key="7">
    <source>
        <dbReference type="EMBL" id="KYH31039.1"/>
    </source>
</evidence>
<dbReference type="Proteomes" id="UP000075670">
    <property type="component" value="Unassembled WGS sequence"/>
</dbReference>
<dbReference type="EC" id="2.7.1.45" evidence="7"/>
<dbReference type="InterPro" id="IPR050306">
    <property type="entry name" value="PfkB_Carbo_kinase"/>
</dbReference>
<dbReference type="PANTHER" id="PTHR43085:SF1">
    <property type="entry name" value="PSEUDOURIDINE KINASE-RELATED"/>
    <property type="match status" value="1"/>
</dbReference>
<dbReference type="SUPFAM" id="SSF53613">
    <property type="entry name" value="Ribokinase-like"/>
    <property type="match status" value="1"/>
</dbReference>
<dbReference type="CDD" id="cd01166">
    <property type="entry name" value="KdgK"/>
    <property type="match status" value="1"/>
</dbReference>
<keyword evidence="5" id="KW-0067">ATP-binding</keyword>
<comment type="similarity">
    <text evidence="1">Belongs to the carbohydrate kinase PfkB family.</text>
</comment>
<keyword evidence="8" id="KW-1185">Reference proteome</keyword>
<evidence type="ECO:0000256" key="1">
    <source>
        <dbReference type="ARBA" id="ARBA00010688"/>
    </source>
</evidence>